<dbReference type="Proteomes" id="UP000823914">
    <property type="component" value="Unassembled WGS sequence"/>
</dbReference>
<gene>
    <name evidence="6 8" type="primary">tilS</name>
    <name evidence="8" type="ORF">IAA16_05255</name>
</gene>
<evidence type="ECO:0000313" key="8">
    <source>
        <dbReference type="EMBL" id="MBU3849953.1"/>
    </source>
</evidence>
<keyword evidence="3 6" id="KW-0547">Nucleotide-binding</keyword>
<sequence>MNFLDKLEAGFVSVGIPCSEFFSSEHVICFGISGGADSMALLRGSYLLREKYFPKNGADFVVVTVNHNIRSPKESLHDVDFVVKYTEKLSRVKCTVITLEKGMVKACADERGRGVEEAARFLRYQAFERVAEEIQADFFCLAHNQNDQIETLLLNFLQGNTNGGIPKRRSIFYRPLLNITRPEIESFLEQEKISFCTDKTNFDSAYLRNRCRNQLIPVLTDLFPGWEKAVLKGADKLQDDREFIQSHVGMLEWKELSTGVWGIDVSDYLALPAALRRRFLYMGLEIFQLKNRLPYALLEETVHLEKKSYKDIVLFFTKEIYGAIRGNYLTLSVESEQKLEHVSMVFTEPGAFYIKNFLISIQPFVHADEERCPKEQNITSKNILNDDNSFFVSLPCVFRSPLPGDIICKSDKKRSLASEIPLKGRNKSFIIDCFKDHVQVFAPNSDDLDVSMYKDTCDYTDGEDVWLLTIKTSVNL</sequence>
<keyword evidence="1 6" id="KW-0436">Ligase</keyword>
<evidence type="ECO:0000259" key="7">
    <source>
        <dbReference type="Pfam" id="PF01171"/>
    </source>
</evidence>
<comment type="domain">
    <text evidence="6">The N-terminal region contains the highly conserved SGGXDS motif, predicted to be a P-loop motif involved in ATP binding.</text>
</comment>
<dbReference type="EC" id="6.3.4.19" evidence="6"/>
<organism evidence="8 9">
    <name type="scientific">Candidatus Treponema excrementipullorum</name>
    <dbReference type="NCBI Taxonomy" id="2838768"/>
    <lineage>
        <taxon>Bacteria</taxon>
        <taxon>Pseudomonadati</taxon>
        <taxon>Spirochaetota</taxon>
        <taxon>Spirochaetia</taxon>
        <taxon>Spirochaetales</taxon>
        <taxon>Treponemataceae</taxon>
        <taxon>Treponema</taxon>
    </lineage>
</organism>
<evidence type="ECO:0000256" key="1">
    <source>
        <dbReference type="ARBA" id="ARBA00022598"/>
    </source>
</evidence>
<dbReference type="SUPFAM" id="SSF52402">
    <property type="entry name" value="Adenine nucleotide alpha hydrolases-like"/>
    <property type="match status" value="1"/>
</dbReference>
<feature type="binding site" evidence="6">
    <location>
        <begin position="33"/>
        <end position="38"/>
    </location>
    <ligand>
        <name>ATP</name>
        <dbReference type="ChEBI" id="CHEBI:30616"/>
    </ligand>
</feature>
<dbReference type="GO" id="GO:0006400">
    <property type="term" value="P:tRNA modification"/>
    <property type="evidence" value="ECO:0007669"/>
    <property type="project" value="UniProtKB-UniRule"/>
</dbReference>
<comment type="function">
    <text evidence="6">Ligates lysine onto the cytidine present at position 34 of the AUA codon-specific tRNA(Ile) that contains the anticodon CAU, in an ATP-dependent manner. Cytidine is converted to lysidine, thus changing the amino acid specificity of the tRNA from methionine to isoleucine.</text>
</comment>
<name>A0A9E2L1M5_9SPIR</name>
<evidence type="ECO:0000313" key="9">
    <source>
        <dbReference type="Proteomes" id="UP000823914"/>
    </source>
</evidence>
<keyword evidence="6" id="KW-0963">Cytoplasm</keyword>
<dbReference type="InterPro" id="IPR012094">
    <property type="entry name" value="tRNA_Ile_lys_synt"/>
</dbReference>
<keyword evidence="4 6" id="KW-0067">ATP-binding</keyword>
<dbReference type="InterPro" id="IPR014729">
    <property type="entry name" value="Rossmann-like_a/b/a_fold"/>
</dbReference>
<comment type="caution">
    <text evidence="8">The sequence shown here is derived from an EMBL/GenBank/DDBJ whole genome shotgun (WGS) entry which is preliminary data.</text>
</comment>
<dbReference type="InterPro" id="IPR011063">
    <property type="entry name" value="TilS/TtcA_N"/>
</dbReference>
<dbReference type="EMBL" id="JAHLFV010000124">
    <property type="protein sequence ID" value="MBU3849953.1"/>
    <property type="molecule type" value="Genomic_DNA"/>
</dbReference>
<evidence type="ECO:0000256" key="5">
    <source>
        <dbReference type="ARBA" id="ARBA00048539"/>
    </source>
</evidence>
<dbReference type="GO" id="GO:0005737">
    <property type="term" value="C:cytoplasm"/>
    <property type="evidence" value="ECO:0007669"/>
    <property type="project" value="UniProtKB-SubCell"/>
</dbReference>
<comment type="similarity">
    <text evidence="6">Belongs to the tRNA(Ile)-lysidine synthase family.</text>
</comment>
<evidence type="ECO:0000256" key="2">
    <source>
        <dbReference type="ARBA" id="ARBA00022694"/>
    </source>
</evidence>
<dbReference type="Gene3D" id="3.40.50.620">
    <property type="entry name" value="HUPs"/>
    <property type="match status" value="1"/>
</dbReference>
<keyword evidence="2 6" id="KW-0819">tRNA processing</keyword>
<dbReference type="AlphaFoldDB" id="A0A9E2L1M5"/>
<dbReference type="GO" id="GO:0005524">
    <property type="term" value="F:ATP binding"/>
    <property type="evidence" value="ECO:0007669"/>
    <property type="project" value="UniProtKB-UniRule"/>
</dbReference>
<dbReference type="PANTHER" id="PTHR43033">
    <property type="entry name" value="TRNA(ILE)-LYSIDINE SYNTHASE-RELATED"/>
    <property type="match status" value="1"/>
</dbReference>
<reference evidence="8" key="2">
    <citation type="submission" date="2021-04" db="EMBL/GenBank/DDBJ databases">
        <authorList>
            <person name="Gilroy R."/>
        </authorList>
    </citation>
    <scope>NUCLEOTIDE SEQUENCE</scope>
    <source>
        <strain evidence="8">Gambia15-2214</strain>
    </source>
</reference>
<comment type="subcellular location">
    <subcellularLocation>
        <location evidence="6">Cytoplasm</location>
    </subcellularLocation>
</comment>
<protein>
    <recommendedName>
        <fullName evidence="6">tRNA(Ile)-lysidine synthase</fullName>
        <ecNumber evidence="6">6.3.4.19</ecNumber>
    </recommendedName>
    <alternativeName>
        <fullName evidence="6">tRNA(Ile)-2-lysyl-cytidine synthase</fullName>
    </alternativeName>
    <alternativeName>
        <fullName evidence="6">tRNA(Ile)-lysidine synthetase</fullName>
    </alternativeName>
</protein>
<dbReference type="Pfam" id="PF01171">
    <property type="entry name" value="ATP_bind_3"/>
    <property type="match status" value="1"/>
</dbReference>
<feature type="domain" description="tRNA(Ile)-lysidine/2-thiocytidine synthase N-terminal" evidence="7">
    <location>
        <begin position="29"/>
        <end position="214"/>
    </location>
</feature>
<evidence type="ECO:0000256" key="4">
    <source>
        <dbReference type="ARBA" id="ARBA00022840"/>
    </source>
</evidence>
<reference evidence="8" key="1">
    <citation type="journal article" date="2021" name="PeerJ">
        <title>Extensive microbial diversity within the chicken gut microbiome revealed by metagenomics and culture.</title>
        <authorList>
            <person name="Gilroy R."/>
            <person name="Ravi A."/>
            <person name="Getino M."/>
            <person name="Pursley I."/>
            <person name="Horton D.L."/>
            <person name="Alikhan N.F."/>
            <person name="Baker D."/>
            <person name="Gharbi K."/>
            <person name="Hall N."/>
            <person name="Watson M."/>
            <person name="Adriaenssens E.M."/>
            <person name="Foster-Nyarko E."/>
            <person name="Jarju S."/>
            <person name="Secka A."/>
            <person name="Antonio M."/>
            <person name="Oren A."/>
            <person name="Chaudhuri R.R."/>
            <person name="La Ragione R."/>
            <person name="Hildebrand F."/>
            <person name="Pallen M.J."/>
        </authorList>
    </citation>
    <scope>NUCLEOTIDE SEQUENCE</scope>
    <source>
        <strain evidence="8">Gambia15-2214</strain>
    </source>
</reference>
<accession>A0A9E2L1M5</accession>
<proteinExistence type="inferred from homology"/>
<dbReference type="HAMAP" id="MF_01161">
    <property type="entry name" value="tRNA_Ile_lys_synt"/>
    <property type="match status" value="1"/>
</dbReference>
<dbReference type="PANTHER" id="PTHR43033:SF1">
    <property type="entry name" value="TRNA(ILE)-LYSIDINE SYNTHASE-RELATED"/>
    <property type="match status" value="1"/>
</dbReference>
<dbReference type="NCBIfam" id="TIGR02432">
    <property type="entry name" value="lysidine_TilS_N"/>
    <property type="match status" value="1"/>
</dbReference>
<evidence type="ECO:0000256" key="3">
    <source>
        <dbReference type="ARBA" id="ARBA00022741"/>
    </source>
</evidence>
<evidence type="ECO:0000256" key="6">
    <source>
        <dbReference type="HAMAP-Rule" id="MF_01161"/>
    </source>
</evidence>
<dbReference type="InterPro" id="IPR012795">
    <property type="entry name" value="tRNA_Ile_lys_synt_N"/>
</dbReference>
<comment type="catalytic activity">
    <reaction evidence="5 6">
        <text>cytidine(34) in tRNA(Ile2) + L-lysine + ATP = lysidine(34) in tRNA(Ile2) + AMP + diphosphate + H(+)</text>
        <dbReference type="Rhea" id="RHEA:43744"/>
        <dbReference type="Rhea" id="RHEA-COMP:10625"/>
        <dbReference type="Rhea" id="RHEA-COMP:10670"/>
        <dbReference type="ChEBI" id="CHEBI:15378"/>
        <dbReference type="ChEBI" id="CHEBI:30616"/>
        <dbReference type="ChEBI" id="CHEBI:32551"/>
        <dbReference type="ChEBI" id="CHEBI:33019"/>
        <dbReference type="ChEBI" id="CHEBI:82748"/>
        <dbReference type="ChEBI" id="CHEBI:83665"/>
        <dbReference type="ChEBI" id="CHEBI:456215"/>
        <dbReference type="EC" id="6.3.4.19"/>
    </reaction>
</comment>
<dbReference type="GO" id="GO:0032267">
    <property type="term" value="F:tRNA(Ile)-lysidine synthase activity"/>
    <property type="evidence" value="ECO:0007669"/>
    <property type="project" value="UniProtKB-EC"/>
</dbReference>
<dbReference type="CDD" id="cd01992">
    <property type="entry name" value="TilS_N"/>
    <property type="match status" value="1"/>
</dbReference>